<keyword evidence="2" id="KW-1185">Reference proteome</keyword>
<dbReference type="RefSeq" id="WP_145415725.1">
    <property type="nucleotide sequence ID" value="NZ_CP036526.1"/>
</dbReference>
<dbReference type="OrthoDB" id="6111975at2"/>
<dbReference type="Gene3D" id="1.25.40.10">
    <property type="entry name" value="Tetratricopeptide repeat domain"/>
    <property type="match status" value="1"/>
</dbReference>
<accession>A0A517NLX6</accession>
<dbReference type="Proteomes" id="UP000319817">
    <property type="component" value="Chromosome"/>
</dbReference>
<dbReference type="EMBL" id="CP036526">
    <property type="protein sequence ID" value="QDT08131.1"/>
    <property type="molecule type" value="Genomic_DNA"/>
</dbReference>
<evidence type="ECO:0000313" key="2">
    <source>
        <dbReference type="Proteomes" id="UP000319817"/>
    </source>
</evidence>
<evidence type="ECO:0008006" key="3">
    <source>
        <dbReference type="Google" id="ProtNLM"/>
    </source>
</evidence>
<reference evidence="1 2" key="1">
    <citation type="submission" date="2019-02" db="EMBL/GenBank/DDBJ databases">
        <title>Deep-cultivation of Planctomycetes and their phenomic and genomic characterization uncovers novel biology.</title>
        <authorList>
            <person name="Wiegand S."/>
            <person name="Jogler M."/>
            <person name="Boedeker C."/>
            <person name="Pinto D."/>
            <person name="Vollmers J."/>
            <person name="Rivas-Marin E."/>
            <person name="Kohn T."/>
            <person name="Peeters S.H."/>
            <person name="Heuer A."/>
            <person name="Rast P."/>
            <person name="Oberbeckmann S."/>
            <person name="Bunk B."/>
            <person name="Jeske O."/>
            <person name="Meyerdierks A."/>
            <person name="Storesund J.E."/>
            <person name="Kallscheuer N."/>
            <person name="Luecker S."/>
            <person name="Lage O.M."/>
            <person name="Pohl T."/>
            <person name="Merkel B.J."/>
            <person name="Hornburger P."/>
            <person name="Mueller R.-W."/>
            <person name="Bruemmer F."/>
            <person name="Labrenz M."/>
            <person name="Spormann A.M."/>
            <person name="Op den Camp H."/>
            <person name="Overmann J."/>
            <person name="Amann R."/>
            <person name="Jetten M.S.M."/>
            <person name="Mascher T."/>
            <person name="Medema M.H."/>
            <person name="Devos D.P."/>
            <person name="Kaster A.-K."/>
            <person name="Ovreas L."/>
            <person name="Rohde M."/>
            <person name="Galperin M.Y."/>
            <person name="Jogler C."/>
        </authorList>
    </citation>
    <scope>NUCLEOTIDE SEQUENCE [LARGE SCALE GENOMIC DNA]</scope>
    <source>
        <strain evidence="1 2">K23_9</strain>
    </source>
</reference>
<dbReference type="AlphaFoldDB" id="A0A517NLX6"/>
<gene>
    <name evidence="1" type="ORF">K239x_00630</name>
</gene>
<proteinExistence type="predicted"/>
<name>A0A517NLX6_9BACT</name>
<dbReference type="InterPro" id="IPR011990">
    <property type="entry name" value="TPR-like_helical_dom_sf"/>
</dbReference>
<protein>
    <recommendedName>
        <fullName evidence="3">Tetratricopeptide repeat protein</fullName>
    </recommendedName>
</protein>
<sequence length="374" mass="42063">MYDKARDKLLDAQQKLIELNKNGKLNRADISQINITLAFGDTYKKLGKIEFAQLEFLKLLKLRKKYFAENPDFDQLLVEASMAEVYGRLSGIYSQRGKPEESLCYGLLGTKSRRAFYNASPNRATNAAELSGALTSLSLLYEKAGDFDKRFQTSTESLELQAKVAEVRSDSATIHNTALKQRIVAKQCVARGKLDEAKRLIDDLVRAYEGLIDISDDQRILGSAVNTFYERGKIEKRLGLDPNQSFDRAESLQRRLIDKSDNIETQGMLLKILASSGKADEAITLSDTLAQVTSNERKCAYAAVGYCLTLEQLAKEDPRRDQPISKAIEMVRQIIGHGYQDFRAIRETDLDFAVLHDHDGYLKMLADEEAKLAD</sequence>
<evidence type="ECO:0000313" key="1">
    <source>
        <dbReference type="EMBL" id="QDT08131.1"/>
    </source>
</evidence>
<organism evidence="1 2">
    <name type="scientific">Stieleria marina</name>
    <dbReference type="NCBI Taxonomy" id="1930275"/>
    <lineage>
        <taxon>Bacteria</taxon>
        <taxon>Pseudomonadati</taxon>
        <taxon>Planctomycetota</taxon>
        <taxon>Planctomycetia</taxon>
        <taxon>Pirellulales</taxon>
        <taxon>Pirellulaceae</taxon>
        <taxon>Stieleria</taxon>
    </lineage>
</organism>